<dbReference type="InterPro" id="IPR005093">
    <property type="entry name" value="RNArep_beta"/>
</dbReference>
<evidence type="ECO:0000256" key="7">
    <source>
        <dbReference type="ARBA" id="ARBA00030248"/>
    </source>
</evidence>
<feature type="binding site" evidence="9">
    <location>
        <position position="343"/>
    </location>
    <ligand>
        <name>Mg(2+)</name>
        <dbReference type="ChEBI" id="CHEBI:18420"/>
        <label>2</label>
    </ligand>
</feature>
<gene>
    <name evidence="11" type="ORF">H2BulkLitter12630_000003</name>
</gene>
<dbReference type="EC" id="2.7.7.48" evidence="1"/>
<evidence type="ECO:0000256" key="9">
    <source>
        <dbReference type="PIRSR" id="PIRSR605093-1"/>
    </source>
</evidence>
<keyword evidence="6" id="KW-0693">Viral RNA replication</keyword>
<dbReference type="InterPro" id="IPR043502">
    <property type="entry name" value="DNA/RNA_pol_sf"/>
</dbReference>
<dbReference type="GO" id="GO:0039694">
    <property type="term" value="P:viral RNA genome replication"/>
    <property type="evidence" value="ECO:0007669"/>
    <property type="project" value="InterPro"/>
</dbReference>
<keyword evidence="3" id="KW-0808">Transferase</keyword>
<keyword evidence="4" id="KW-0548">Nucleotidyltransferase</keyword>
<evidence type="ECO:0000256" key="4">
    <source>
        <dbReference type="ARBA" id="ARBA00022695"/>
    </source>
</evidence>
<evidence type="ECO:0000256" key="3">
    <source>
        <dbReference type="ARBA" id="ARBA00022679"/>
    </source>
</evidence>
<dbReference type="GO" id="GO:0003968">
    <property type="term" value="F:RNA-directed RNA polymerase activity"/>
    <property type="evidence" value="ECO:0007669"/>
    <property type="project" value="UniProtKB-KW"/>
</dbReference>
<sequence>MRDYARLYRSLLDDLSFCKTLDQPFFTADQSLRDVWATNLAQSLFKKLAPKGQSKKALSASLVKFLNVNGSIAQTWVPPVGNDNRLLAVEYWKQNFAETLDFEIAGTNFDLDFIRDNFRPGPGASIDANADNFYTKMFDSPLSGTHPYLVALYRAAIVKSPTWATAERIRADSFGFTTAKGNKLFFVPKSSDISRTCCTEPALNMLFQQALGRFLEHRLKKTYRIDLSSQPDVNRKLARIGSNDGSFATIDLASASDSISWSLMQQSIPANLLGYFRLFRSPETVLPDGSPVQLSMISTMGNGFTFPLQTIIFASAVKACYQLKGIHLYTEDNEPNFSVFGDDIIVRREAYESVITLLGDLGFKVNDGKSFNVGPFRESCGFDYFKGIPVRGVFITSLETQSDVYSAFNRLARWSAVTSIPIDKTLRLLLSWARFLPIPIERGDDEGFKVSSAQAPLKTDGNGWVKYRYLAVPSTTRRVPRDCDEANNFKLKGFNPYGWAVSYLGGYTHNPERVIKPLAKGDEKSLAELPSDWGGFLEKLPPLSQAWDLIGYRPAQGVTLHRRLRSSNIPFWDYYDDKDPRFPARFLDGWKSVLARVM</sequence>
<dbReference type="SUPFAM" id="SSF56672">
    <property type="entry name" value="DNA/RNA polymerases"/>
    <property type="match status" value="1"/>
</dbReference>
<keyword evidence="9" id="KW-0460">Magnesium</keyword>
<dbReference type="GO" id="GO:0000166">
    <property type="term" value="F:nucleotide binding"/>
    <property type="evidence" value="ECO:0007669"/>
    <property type="project" value="UniProtKB-KW"/>
</dbReference>
<evidence type="ECO:0000259" key="10">
    <source>
        <dbReference type="PROSITE" id="PS50522"/>
    </source>
</evidence>
<proteinExistence type="predicted"/>
<accession>A0A514D9M4</accession>
<keyword evidence="9" id="KW-0479">Metal-binding</keyword>
<feature type="domain" description="RdRp catalytic" evidence="10">
    <location>
        <begin position="236"/>
        <end position="374"/>
    </location>
</feature>
<dbReference type="EMBL" id="MN035433">
    <property type="protein sequence ID" value="QDH90318.1"/>
    <property type="molecule type" value="Genomic_RNA"/>
</dbReference>
<dbReference type="PROSITE" id="PS50522">
    <property type="entry name" value="RDRP_PHAGE"/>
    <property type="match status" value="1"/>
</dbReference>
<name>A0A514D9M4_9VIRU</name>
<comment type="catalytic activity">
    <reaction evidence="8">
        <text>RNA(n) + a ribonucleoside 5'-triphosphate = RNA(n+1) + diphosphate</text>
        <dbReference type="Rhea" id="RHEA:21248"/>
        <dbReference type="Rhea" id="RHEA-COMP:14527"/>
        <dbReference type="Rhea" id="RHEA-COMP:17342"/>
        <dbReference type="ChEBI" id="CHEBI:33019"/>
        <dbReference type="ChEBI" id="CHEBI:61557"/>
        <dbReference type="ChEBI" id="CHEBI:140395"/>
        <dbReference type="EC" id="2.7.7.48"/>
    </reaction>
</comment>
<evidence type="ECO:0000256" key="2">
    <source>
        <dbReference type="ARBA" id="ARBA00022484"/>
    </source>
</evidence>
<feature type="binding site" evidence="9">
    <location>
        <position position="342"/>
    </location>
    <ligand>
        <name>Mg(2+)</name>
        <dbReference type="ChEBI" id="CHEBI:18420"/>
        <label>2</label>
    </ligand>
</feature>
<keyword evidence="2 11" id="KW-0696">RNA-directed RNA polymerase</keyword>
<dbReference type="GO" id="GO:0046872">
    <property type="term" value="F:metal ion binding"/>
    <property type="evidence" value="ECO:0007669"/>
    <property type="project" value="UniProtKB-KW"/>
</dbReference>
<dbReference type="InterPro" id="IPR007096">
    <property type="entry name" value="RNA-dir_Rpol_cat_phage"/>
</dbReference>
<comment type="cofactor">
    <cofactor evidence="9">
        <name>Mg(2+)</name>
        <dbReference type="ChEBI" id="CHEBI:18420"/>
    </cofactor>
    <text evidence="9">Binds 2 Mg(2+) per subunit.</text>
</comment>
<evidence type="ECO:0000256" key="8">
    <source>
        <dbReference type="ARBA" id="ARBA00048744"/>
    </source>
</evidence>
<dbReference type="Pfam" id="PF03431">
    <property type="entry name" value="RNA_replicase_B"/>
    <property type="match status" value="1"/>
</dbReference>
<evidence type="ECO:0000256" key="6">
    <source>
        <dbReference type="ARBA" id="ARBA00022953"/>
    </source>
</evidence>
<protein>
    <recommendedName>
        <fullName evidence="1">RNA-directed RNA polymerase</fullName>
        <ecNumber evidence="1">2.7.7.48</ecNumber>
    </recommendedName>
    <alternativeName>
        <fullName evidence="7">RNA replicase beta chain</fullName>
    </alternativeName>
</protein>
<evidence type="ECO:0000313" key="11">
    <source>
        <dbReference type="EMBL" id="QDH90318.1"/>
    </source>
</evidence>
<keyword evidence="5" id="KW-0547">Nucleotide-binding</keyword>
<feature type="binding site" evidence="9">
    <location>
        <position position="251"/>
    </location>
    <ligand>
        <name>Mg(2+)</name>
        <dbReference type="ChEBI" id="CHEBI:18420"/>
        <label>2</label>
    </ligand>
</feature>
<organism evidence="11">
    <name type="scientific">Leviviridae sp</name>
    <dbReference type="NCBI Taxonomy" id="2027243"/>
    <lineage>
        <taxon>Viruses</taxon>
        <taxon>Riboviria</taxon>
        <taxon>Orthornavirae</taxon>
        <taxon>Lenarviricota</taxon>
        <taxon>Leviviricetes</taxon>
        <taxon>Norzivirales</taxon>
        <taxon>Fiersviridae</taxon>
    </lineage>
</organism>
<evidence type="ECO:0000256" key="5">
    <source>
        <dbReference type="ARBA" id="ARBA00022741"/>
    </source>
</evidence>
<evidence type="ECO:0000256" key="1">
    <source>
        <dbReference type="ARBA" id="ARBA00012494"/>
    </source>
</evidence>
<reference evidence="11" key="1">
    <citation type="submission" date="2019-05" db="EMBL/GenBank/DDBJ databases">
        <title>Metatranscriptomic reconstruction reveals RNA viruses with the potential to shape carbon cycling in soil.</title>
        <authorList>
            <person name="Starr E.P."/>
            <person name="Nuccio E."/>
            <person name="Pett-Ridge J."/>
            <person name="Banfield J.F."/>
            <person name="Firestone M.K."/>
        </authorList>
    </citation>
    <scope>NUCLEOTIDE SEQUENCE</scope>
    <source>
        <strain evidence="11">H2_Bulk_Litter_12_scaffold_630</strain>
    </source>
</reference>